<name>A0A660SBC9_UNCT6</name>
<evidence type="ECO:0000313" key="6">
    <source>
        <dbReference type="Proteomes" id="UP000282321"/>
    </source>
</evidence>
<dbReference type="InterPro" id="IPR019734">
    <property type="entry name" value="TPR_rpt"/>
</dbReference>
<dbReference type="AlphaFoldDB" id="A0A660SBC9"/>
<dbReference type="PROSITE" id="PS50076">
    <property type="entry name" value="DNAJ_2"/>
    <property type="match status" value="1"/>
</dbReference>
<dbReference type="PRINTS" id="PR00625">
    <property type="entry name" value="JDOMAIN"/>
</dbReference>
<evidence type="ECO:0000256" key="3">
    <source>
        <dbReference type="PROSITE-ProRule" id="PRU00339"/>
    </source>
</evidence>
<evidence type="ECO:0000313" key="5">
    <source>
        <dbReference type="EMBL" id="RKX68104.1"/>
    </source>
</evidence>
<dbReference type="SUPFAM" id="SSF46565">
    <property type="entry name" value="Chaperone J-domain"/>
    <property type="match status" value="1"/>
</dbReference>
<dbReference type="InterPro" id="IPR001623">
    <property type="entry name" value="DnaJ_domain"/>
</dbReference>
<dbReference type="Pfam" id="PF00226">
    <property type="entry name" value="DnaJ"/>
    <property type="match status" value="1"/>
</dbReference>
<dbReference type="Gene3D" id="1.25.40.10">
    <property type="entry name" value="Tetratricopeptide repeat domain"/>
    <property type="match status" value="1"/>
</dbReference>
<evidence type="ECO:0000259" key="4">
    <source>
        <dbReference type="PROSITE" id="PS50076"/>
    </source>
</evidence>
<accession>A0A660SBC9</accession>
<gene>
    <name evidence="5" type="ORF">DRP44_00515</name>
</gene>
<dbReference type="InterPro" id="IPR011990">
    <property type="entry name" value="TPR-like_helical_dom_sf"/>
</dbReference>
<feature type="repeat" description="TPR" evidence="3">
    <location>
        <begin position="158"/>
        <end position="191"/>
    </location>
</feature>
<dbReference type="Gene3D" id="1.10.287.110">
    <property type="entry name" value="DnaJ domain"/>
    <property type="match status" value="1"/>
</dbReference>
<feature type="domain" description="J" evidence="4">
    <location>
        <begin position="3"/>
        <end position="73"/>
    </location>
</feature>
<keyword evidence="2 3" id="KW-0802">TPR repeat</keyword>
<dbReference type="Pfam" id="PF13181">
    <property type="entry name" value="TPR_8"/>
    <property type="match status" value="2"/>
</dbReference>
<protein>
    <recommendedName>
        <fullName evidence="4">J domain-containing protein</fullName>
    </recommendedName>
</protein>
<dbReference type="PANTHER" id="PTHR45188">
    <property type="entry name" value="DNAJ PROTEIN P58IPK HOMOLOG"/>
    <property type="match status" value="1"/>
</dbReference>
<dbReference type="SUPFAM" id="SSF48452">
    <property type="entry name" value="TPR-like"/>
    <property type="match status" value="1"/>
</dbReference>
<dbReference type="CDD" id="cd06257">
    <property type="entry name" value="DnaJ"/>
    <property type="match status" value="1"/>
</dbReference>
<keyword evidence="1" id="KW-0677">Repeat</keyword>
<reference evidence="5 6" key="1">
    <citation type="submission" date="2018-06" db="EMBL/GenBank/DDBJ databases">
        <title>Extensive metabolic versatility and redundancy in microbially diverse, dynamic hydrothermal sediments.</title>
        <authorList>
            <person name="Dombrowski N."/>
            <person name="Teske A."/>
            <person name="Baker B.J."/>
        </authorList>
    </citation>
    <scope>NUCLEOTIDE SEQUENCE [LARGE SCALE GENOMIC DNA]</scope>
    <source>
        <strain evidence="5">B35_G9</strain>
    </source>
</reference>
<dbReference type="Proteomes" id="UP000282321">
    <property type="component" value="Unassembled WGS sequence"/>
</dbReference>
<sequence length="219" mass="25094">MKDYYAILKIPKNATTKEIRNAYLELAKLFHPDKANSITKEGWVSTNDNFALITEAYRVLIDPARRNEYDKKLRMGIKDEGDVYVEQHFTKIFKEGINSIGKKEFKKAVEYFKACIKMKPNHPESNSFLALAIMSSGGNVNEALKYATKALEQKIDNADLYVNIAIIYKSMGNEEKYKSNIKQALQWNPHNKRALMEKKKIDEASRGGIFSKIFKGGKK</sequence>
<evidence type="ECO:0000256" key="1">
    <source>
        <dbReference type="ARBA" id="ARBA00022737"/>
    </source>
</evidence>
<dbReference type="SMART" id="SM00271">
    <property type="entry name" value="DnaJ"/>
    <property type="match status" value="1"/>
</dbReference>
<proteinExistence type="predicted"/>
<organism evidence="5 6">
    <name type="scientific">candidate division TA06 bacterium</name>
    <dbReference type="NCBI Taxonomy" id="2250710"/>
    <lineage>
        <taxon>Bacteria</taxon>
        <taxon>Bacteria division TA06</taxon>
    </lineage>
</organism>
<dbReference type="PANTHER" id="PTHR45188:SF2">
    <property type="entry name" value="DNAJ HOMOLOG SUBFAMILY C MEMBER 7"/>
    <property type="match status" value="1"/>
</dbReference>
<comment type="caution">
    <text evidence="5">The sequence shown here is derived from an EMBL/GenBank/DDBJ whole genome shotgun (WGS) entry which is preliminary data.</text>
</comment>
<dbReference type="InterPro" id="IPR036869">
    <property type="entry name" value="J_dom_sf"/>
</dbReference>
<dbReference type="EMBL" id="QNBC01000003">
    <property type="protein sequence ID" value="RKX68104.1"/>
    <property type="molecule type" value="Genomic_DNA"/>
</dbReference>
<evidence type="ECO:0000256" key="2">
    <source>
        <dbReference type="ARBA" id="ARBA00022803"/>
    </source>
</evidence>
<dbReference type="PROSITE" id="PS50005">
    <property type="entry name" value="TPR"/>
    <property type="match status" value="1"/>
</dbReference>